<protein>
    <submittedName>
        <fullName evidence="1">Oxidoreductase, molybdopterin binding domain protein</fullName>
    </submittedName>
</protein>
<comment type="caution">
    <text evidence="1">The sequence shown here is derived from an EMBL/GenBank/DDBJ whole genome shotgun (WGS) entry which is preliminary data.</text>
</comment>
<evidence type="ECO:0000313" key="2">
    <source>
        <dbReference type="Proteomes" id="UP000020561"/>
    </source>
</evidence>
<accession>X7XZT0</accession>
<reference evidence="1 2" key="1">
    <citation type="submission" date="2013-12" db="EMBL/GenBank/DDBJ databases">
        <authorList>
            <person name="Brown-Elliot B."/>
            <person name="Wallace R."/>
            <person name="Lenaerts A."/>
            <person name="Ordway D."/>
            <person name="DeGroote M.A."/>
            <person name="Parker T."/>
            <person name="Sizemore C."/>
            <person name="Tallon L.J."/>
            <person name="Sadzewicz L.K."/>
            <person name="Sengamalay N."/>
            <person name="Fraser C.M."/>
            <person name="Hine E."/>
            <person name="Shefchek K.A."/>
            <person name="Das S.P."/>
            <person name="Tettelin H."/>
        </authorList>
    </citation>
    <scope>NUCLEOTIDE SEQUENCE [LARGE SCALE GENOMIC DNA]</scope>
    <source>
        <strain evidence="1 2">662</strain>
    </source>
</reference>
<sequence>MNERGCSWRAADRGLTAVPLDGDQRCAQPRLFGVRAERLPQQTFHLPIACVEGWSADAAWTGVVRRT</sequence>
<dbReference type="EMBL" id="JAOA01000024">
    <property type="protein sequence ID" value="EUA00116.1"/>
    <property type="molecule type" value="Genomic_DNA"/>
</dbReference>
<dbReference type="Proteomes" id="UP000020561">
    <property type="component" value="Unassembled WGS sequence"/>
</dbReference>
<dbReference type="InterPro" id="IPR036374">
    <property type="entry name" value="OxRdtase_Mopterin-bd_sf"/>
</dbReference>
<dbReference type="AlphaFoldDB" id="X7XZT0"/>
<evidence type="ECO:0000313" key="1">
    <source>
        <dbReference type="EMBL" id="EUA00116.1"/>
    </source>
</evidence>
<dbReference type="SUPFAM" id="SSF56524">
    <property type="entry name" value="Oxidoreductase molybdopterin-binding domain"/>
    <property type="match status" value="1"/>
</dbReference>
<organism evidence="1 2">
    <name type="scientific">Mycobacterium kansasii 662</name>
    <dbReference type="NCBI Taxonomy" id="1299326"/>
    <lineage>
        <taxon>Bacteria</taxon>
        <taxon>Bacillati</taxon>
        <taxon>Actinomycetota</taxon>
        <taxon>Actinomycetes</taxon>
        <taxon>Mycobacteriales</taxon>
        <taxon>Mycobacteriaceae</taxon>
        <taxon>Mycobacterium</taxon>
    </lineage>
</organism>
<gene>
    <name evidence="1" type="ORF">I545_6701</name>
</gene>
<name>X7XZT0_MYCKA</name>
<proteinExistence type="predicted"/>